<comment type="caution">
    <text evidence="7">The sequence shown here is derived from an EMBL/GenBank/DDBJ whole genome shotgun (WGS) entry which is preliminary data.</text>
</comment>
<dbReference type="GO" id="GO:0016787">
    <property type="term" value="F:hydrolase activity"/>
    <property type="evidence" value="ECO:0007669"/>
    <property type="project" value="UniProtKB-KW"/>
</dbReference>
<dbReference type="AlphaFoldDB" id="A0A7C8BPS5"/>
<dbReference type="PANTHER" id="PTHR43808:SF9">
    <property type="entry name" value="BLL0789 PROTEIN"/>
    <property type="match status" value="1"/>
</dbReference>
<dbReference type="SUPFAM" id="SSF55031">
    <property type="entry name" value="Bacterial exopeptidase dimerisation domain"/>
    <property type="match status" value="1"/>
</dbReference>
<feature type="active site" description="Proton acceptor" evidence="5">
    <location>
        <position position="143"/>
    </location>
</feature>
<dbReference type="InterPro" id="IPR017150">
    <property type="entry name" value="Pept_M20_glutamate_carboxypep"/>
</dbReference>
<dbReference type="InterPro" id="IPR050072">
    <property type="entry name" value="Peptidase_M20A"/>
</dbReference>
<dbReference type="Pfam" id="PF01546">
    <property type="entry name" value="Peptidase_M20"/>
    <property type="match status" value="1"/>
</dbReference>
<dbReference type="GO" id="GO:0046872">
    <property type="term" value="F:metal ion binding"/>
    <property type="evidence" value="ECO:0007669"/>
    <property type="project" value="UniProtKB-KW"/>
</dbReference>
<evidence type="ECO:0000256" key="3">
    <source>
        <dbReference type="ARBA" id="ARBA00022801"/>
    </source>
</evidence>
<organism evidence="7 8">
    <name type="scientific">Pseudoclavibacter caeni</name>
    <dbReference type="NCBI Taxonomy" id="908846"/>
    <lineage>
        <taxon>Bacteria</taxon>
        <taxon>Bacillati</taxon>
        <taxon>Actinomycetota</taxon>
        <taxon>Actinomycetes</taxon>
        <taxon>Micrococcales</taxon>
        <taxon>Microbacteriaceae</taxon>
        <taxon>Pseudoclavibacter</taxon>
    </lineage>
</organism>
<gene>
    <name evidence="7" type="ORF">F8O02_01690</name>
</gene>
<evidence type="ECO:0000256" key="5">
    <source>
        <dbReference type="PIRSR" id="PIRSR037238-1"/>
    </source>
</evidence>
<dbReference type="PANTHER" id="PTHR43808">
    <property type="entry name" value="ACETYLORNITHINE DEACETYLASE"/>
    <property type="match status" value="1"/>
</dbReference>
<dbReference type="RefSeq" id="WP_158035480.1">
    <property type="nucleotide sequence ID" value="NZ_BAAAZV010000018.1"/>
</dbReference>
<evidence type="ECO:0000313" key="7">
    <source>
        <dbReference type="EMBL" id="KAB1633665.1"/>
    </source>
</evidence>
<dbReference type="InterPro" id="IPR002933">
    <property type="entry name" value="Peptidase_M20"/>
</dbReference>
<keyword evidence="2" id="KW-0479">Metal-binding</keyword>
<dbReference type="Pfam" id="PF07687">
    <property type="entry name" value="M20_dimer"/>
    <property type="match status" value="1"/>
</dbReference>
<dbReference type="InterPro" id="IPR001261">
    <property type="entry name" value="ArgE/DapE_CS"/>
</dbReference>
<evidence type="ECO:0000256" key="2">
    <source>
        <dbReference type="ARBA" id="ARBA00022723"/>
    </source>
</evidence>
<evidence type="ECO:0000256" key="1">
    <source>
        <dbReference type="ARBA" id="ARBA00001947"/>
    </source>
</evidence>
<keyword evidence="4" id="KW-0862">Zinc</keyword>
<comment type="cofactor">
    <cofactor evidence="1">
        <name>Zn(2+)</name>
        <dbReference type="ChEBI" id="CHEBI:29105"/>
    </cofactor>
</comment>
<dbReference type="Gene3D" id="3.40.630.10">
    <property type="entry name" value="Zn peptidases"/>
    <property type="match status" value="1"/>
</dbReference>
<accession>A0A7C8BPS5</accession>
<name>A0A7C8BPS5_9MICO</name>
<dbReference type="Gene3D" id="3.30.70.360">
    <property type="match status" value="1"/>
</dbReference>
<dbReference type="InterPro" id="IPR036264">
    <property type="entry name" value="Bact_exopeptidase_dim_dom"/>
</dbReference>
<dbReference type="PROSITE" id="PS00758">
    <property type="entry name" value="ARGE_DAPE_CPG2_1"/>
    <property type="match status" value="1"/>
</dbReference>
<evidence type="ECO:0000256" key="4">
    <source>
        <dbReference type="ARBA" id="ARBA00022833"/>
    </source>
</evidence>
<dbReference type="EMBL" id="WBKA01000001">
    <property type="protein sequence ID" value="KAB1633665.1"/>
    <property type="molecule type" value="Genomic_DNA"/>
</dbReference>
<keyword evidence="3" id="KW-0378">Hydrolase</keyword>
<evidence type="ECO:0000259" key="6">
    <source>
        <dbReference type="Pfam" id="PF07687"/>
    </source>
</evidence>
<dbReference type="Proteomes" id="UP000481339">
    <property type="component" value="Unassembled WGS sequence"/>
</dbReference>
<evidence type="ECO:0000313" key="8">
    <source>
        <dbReference type="Proteomes" id="UP000481339"/>
    </source>
</evidence>
<sequence>MTLMDETTRGRALERLRTLVGMESPSRDVTASRAITDVLAGWFETAGATVERVPAEAGVHLVMEVAGAGARAQEAPLLLIGHSDTVWPRGTLDGDVPWVEVGDTVRGPGVYDMKSGLVIMLAAIELLQGRSHRPVRIVVTCDEEVGSPTSKNLLRQVVEGVDGAIGFESPHPDGALKVGRRGSTRVRIDVTGRAAHAALDPGRGVSAIDELVDQLLAIRGIIARASEDVEVLCNSGTISGGTRANVVAAHAEAELGLRFIDADSEHRVLTVLDGLTPVREGAVVTVETLSHRPAWLASAADRALLERVAAAGAPLGLHVTGRPAAGAGDTNLVGSLGVPTVDGFGPLGGGAHAASEHILLHTLYERVELLAAVLG</sequence>
<proteinExistence type="predicted"/>
<feature type="domain" description="Peptidase M20 dimerisation" evidence="6">
    <location>
        <begin position="178"/>
        <end position="269"/>
    </location>
</feature>
<dbReference type="PIRSF" id="PIRSF037238">
    <property type="entry name" value="Carboxypeptidase_G2"/>
    <property type="match status" value="1"/>
</dbReference>
<feature type="active site" evidence="5">
    <location>
        <position position="84"/>
    </location>
</feature>
<dbReference type="InterPro" id="IPR011650">
    <property type="entry name" value="Peptidase_M20_dimer"/>
</dbReference>
<dbReference type="SUPFAM" id="SSF53187">
    <property type="entry name" value="Zn-dependent exopeptidases"/>
    <property type="match status" value="1"/>
</dbReference>
<keyword evidence="8" id="KW-1185">Reference proteome</keyword>
<protein>
    <submittedName>
        <fullName evidence="7">M20 family metallopeptidase</fullName>
    </submittedName>
</protein>
<reference evidence="7 8" key="1">
    <citation type="submission" date="2019-09" db="EMBL/GenBank/DDBJ databases">
        <title>Phylogeny of genus Pseudoclavibacter and closely related genus.</title>
        <authorList>
            <person name="Li Y."/>
        </authorList>
    </citation>
    <scope>NUCLEOTIDE SEQUENCE [LARGE SCALE GENOMIC DNA]</scope>
    <source>
        <strain evidence="7 8">JCM 16921</strain>
    </source>
</reference>
<dbReference type="OrthoDB" id="9783294at2"/>